<reference evidence="3 4" key="1">
    <citation type="submission" date="2016-10" db="EMBL/GenBank/DDBJ databases">
        <authorList>
            <person name="Varghese N."/>
            <person name="Submissions S."/>
        </authorList>
    </citation>
    <scope>NUCLEOTIDE SEQUENCE [LARGE SCALE GENOMIC DNA]</scope>
    <source>
        <strain evidence="3 4">PL 12/M</strain>
    </source>
</reference>
<dbReference type="EMBL" id="FNCA01000011">
    <property type="protein sequence ID" value="SDG29743.1"/>
    <property type="molecule type" value="Genomic_DNA"/>
</dbReference>
<name>A0A7Z7AYT2_9EURY</name>
<feature type="region of interest" description="Disordered" evidence="2">
    <location>
        <begin position="257"/>
        <end position="292"/>
    </location>
</feature>
<feature type="coiled-coil region" evidence="1">
    <location>
        <begin position="10"/>
        <end position="73"/>
    </location>
</feature>
<proteinExistence type="predicted"/>
<keyword evidence="4" id="KW-1185">Reference proteome</keyword>
<feature type="compositionally biased region" description="Polar residues" evidence="2">
    <location>
        <begin position="190"/>
        <end position="203"/>
    </location>
</feature>
<feature type="compositionally biased region" description="Basic and acidic residues" evidence="2">
    <location>
        <begin position="210"/>
        <end position="224"/>
    </location>
</feature>
<organism evidence="3 4">
    <name type="scientific">Methanolobus vulcani</name>
    <dbReference type="NCBI Taxonomy" id="38026"/>
    <lineage>
        <taxon>Archaea</taxon>
        <taxon>Methanobacteriati</taxon>
        <taxon>Methanobacteriota</taxon>
        <taxon>Stenosarchaea group</taxon>
        <taxon>Methanomicrobia</taxon>
        <taxon>Methanosarcinales</taxon>
        <taxon>Methanosarcinaceae</taxon>
        <taxon>Methanolobus</taxon>
    </lineage>
</organism>
<evidence type="ECO:0000313" key="3">
    <source>
        <dbReference type="EMBL" id="SDG29743.1"/>
    </source>
</evidence>
<feature type="compositionally biased region" description="Low complexity" evidence="2">
    <location>
        <begin position="139"/>
        <end position="159"/>
    </location>
</feature>
<keyword evidence="1" id="KW-0175">Coiled coil</keyword>
<evidence type="ECO:0000313" key="4">
    <source>
        <dbReference type="Proteomes" id="UP000199259"/>
    </source>
</evidence>
<gene>
    <name evidence="3" type="ORF">SAMN04488589_2631</name>
</gene>
<sequence length="292" mass="33127">MNTENRDFVIERLERQLKEKEAELDDIKTNLRESILREIRSDLKNDLDFNNRIAQLERKVQSISSNLNGIMDELLDQKSMIRSLKELSVSKERKVEPKATPNLTQDLMPNTVPKVEKPVSEAAPAEYSSPRVYRPEPKPVSASSSASQPKSVSPSSMVPPSNPSVPKEPASYASHSNPKFSIRSAEPESVSRQSPTAQSSNMRFNVREVPSVKRPEMPEPEPRSEYIIAETDDERQMRLNRTSRQERDSCNYIVAEEDGPASCNDDNEDSDYESVEAREDEDAVIMTTTRRK</sequence>
<comment type="caution">
    <text evidence="3">The sequence shown here is derived from an EMBL/GenBank/DDBJ whole genome shotgun (WGS) entry which is preliminary data.</text>
</comment>
<feature type="region of interest" description="Disordered" evidence="2">
    <location>
        <begin position="89"/>
        <end position="225"/>
    </location>
</feature>
<dbReference type="Proteomes" id="UP000199259">
    <property type="component" value="Unassembled WGS sequence"/>
</dbReference>
<accession>A0A7Z7AYT2</accession>
<feature type="compositionally biased region" description="Acidic residues" evidence="2">
    <location>
        <begin position="257"/>
        <end position="283"/>
    </location>
</feature>
<dbReference type="AlphaFoldDB" id="A0A7Z7AYT2"/>
<protein>
    <submittedName>
        <fullName evidence="3">Uncharacterized protein</fullName>
    </submittedName>
</protein>
<evidence type="ECO:0000256" key="1">
    <source>
        <dbReference type="SAM" id="Coils"/>
    </source>
</evidence>
<evidence type="ECO:0000256" key="2">
    <source>
        <dbReference type="SAM" id="MobiDB-lite"/>
    </source>
</evidence>